<dbReference type="Proteomes" id="UP001596312">
    <property type="component" value="Unassembled WGS sequence"/>
</dbReference>
<organism evidence="2 3">
    <name type="scientific">Halalkalicoccus tibetensis</name>
    <dbReference type="NCBI Taxonomy" id="175632"/>
    <lineage>
        <taxon>Archaea</taxon>
        <taxon>Methanobacteriati</taxon>
        <taxon>Methanobacteriota</taxon>
        <taxon>Stenosarchaea group</taxon>
        <taxon>Halobacteria</taxon>
        <taxon>Halobacteriales</taxon>
        <taxon>Halococcaceae</taxon>
        <taxon>Halalkalicoccus</taxon>
    </lineage>
</organism>
<dbReference type="InterPro" id="IPR003847">
    <property type="entry name" value="Put_antitoxin"/>
</dbReference>
<dbReference type="Pfam" id="PF02697">
    <property type="entry name" value="VAPB_antitox"/>
    <property type="match status" value="1"/>
</dbReference>
<keyword evidence="1" id="KW-1277">Toxin-antitoxin system</keyword>
<proteinExistence type="predicted"/>
<dbReference type="EMBL" id="JBHSXQ010000001">
    <property type="protein sequence ID" value="MFC6904412.1"/>
    <property type="molecule type" value="Genomic_DNA"/>
</dbReference>
<evidence type="ECO:0000256" key="1">
    <source>
        <dbReference type="ARBA" id="ARBA00022649"/>
    </source>
</evidence>
<reference evidence="2 3" key="1">
    <citation type="journal article" date="2019" name="Int. J. Syst. Evol. Microbiol.">
        <title>The Global Catalogue of Microorganisms (GCM) 10K type strain sequencing project: providing services to taxonomists for standard genome sequencing and annotation.</title>
        <authorList>
            <consortium name="The Broad Institute Genomics Platform"/>
            <consortium name="The Broad Institute Genome Sequencing Center for Infectious Disease"/>
            <person name="Wu L."/>
            <person name="Ma J."/>
        </authorList>
    </citation>
    <scope>NUCLEOTIDE SEQUENCE [LARGE SCALE GENOMIC DNA]</scope>
    <source>
        <strain evidence="2 3">CGMCC 1.3240</strain>
    </source>
</reference>
<name>A0ABD5UZ39_9EURY</name>
<protein>
    <submittedName>
        <fullName evidence="2">Antitoxin VapB family protein</fullName>
    </submittedName>
</protein>
<dbReference type="RefSeq" id="WP_340602917.1">
    <property type="nucleotide sequence ID" value="NZ_JBBMXV010000001.1"/>
</dbReference>
<accession>A0ABD5UZ39</accession>
<dbReference type="AlphaFoldDB" id="A0ABD5UZ39"/>
<comment type="caution">
    <text evidence="2">The sequence shown here is derived from an EMBL/GenBank/DDBJ whole genome shotgun (WGS) entry which is preliminary data.</text>
</comment>
<gene>
    <name evidence="2" type="ORF">ACFQGH_04290</name>
</gene>
<sequence>MSKSIRVDEETHAALAALKGDDETFDDVLSRLIRERRESVREGAGLWEGTDAAEGARRARKEMKRSVGSR</sequence>
<keyword evidence="3" id="KW-1185">Reference proteome</keyword>
<evidence type="ECO:0000313" key="2">
    <source>
        <dbReference type="EMBL" id="MFC6904412.1"/>
    </source>
</evidence>
<evidence type="ECO:0000313" key="3">
    <source>
        <dbReference type="Proteomes" id="UP001596312"/>
    </source>
</evidence>